<dbReference type="AlphaFoldDB" id="A0A383WBQ7"/>
<evidence type="ECO:0000313" key="11">
    <source>
        <dbReference type="EMBL" id="SZX75048.1"/>
    </source>
</evidence>
<dbReference type="Proteomes" id="UP000256970">
    <property type="component" value="Unassembled WGS sequence"/>
</dbReference>
<feature type="transmembrane region" description="Helical" evidence="8">
    <location>
        <begin position="279"/>
        <end position="298"/>
    </location>
</feature>
<dbReference type="CDD" id="cd00038">
    <property type="entry name" value="CAP_ED"/>
    <property type="match status" value="1"/>
</dbReference>
<keyword evidence="4 8" id="KW-1133">Transmembrane helix</keyword>
<dbReference type="Gene3D" id="2.60.120.10">
    <property type="entry name" value="Jelly Rolls"/>
    <property type="match status" value="1"/>
</dbReference>
<keyword evidence="3 8" id="KW-0812">Transmembrane</keyword>
<dbReference type="Gene3D" id="1.10.287.630">
    <property type="entry name" value="Helix hairpin bin"/>
    <property type="match status" value="1"/>
</dbReference>
<dbReference type="SUPFAM" id="SSF51206">
    <property type="entry name" value="cAMP-binding domain-like"/>
    <property type="match status" value="1"/>
</dbReference>
<evidence type="ECO:0000256" key="2">
    <source>
        <dbReference type="ARBA" id="ARBA00022448"/>
    </source>
</evidence>
<accession>A0A383WBQ7</accession>
<reference evidence="11 12" key="1">
    <citation type="submission" date="2016-10" db="EMBL/GenBank/DDBJ databases">
        <authorList>
            <person name="Cai Z."/>
        </authorList>
    </citation>
    <scope>NUCLEOTIDE SEQUENCE [LARGE SCALE GENOMIC DNA]</scope>
</reference>
<evidence type="ECO:0000256" key="1">
    <source>
        <dbReference type="ARBA" id="ARBA00004141"/>
    </source>
</evidence>
<dbReference type="EMBL" id="FNXT01000993">
    <property type="protein sequence ID" value="SZX70559.1"/>
    <property type="molecule type" value="Genomic_DNA"/>
</dbReference>
<evidence type="ECO:0000256" key="7">
    <source>
        <dbReference type="SAM" id="MobiDB-lite"/>
    </source>
</evidence>
<evidence type="ECO:0000256" key="4">
    <source>
        <dbReference type="ARBA" id="ARBA00022989"/>
    </source>
</evidence>
<keyword evidence="2" id="KW-0813">Transport</keyword>
<evidence type="ECO:0000256" key="5">
    <source>
        <dbReference type="ARBA" id="ARBA00023065"/>
    </source>
</evidence>
<sequence length="904" mass="100198">MLRTSSKWNAFSRFDAGEQEPDFGDYFGGGEGQTSSLLSRMSLDTPQRQSTARFVGSPRFEGFEGAAGVVREGSGLPSTDEDDGQQGADYGGSAASRPHDGKLIILPEGSFRTAWMQIQLAVAMYIIWVTPVRVGFNIPSEGLWFWFEGMIDLFFYVDLALNFFTAYEDSLTGDIITDHKAIARRYFKGWFAIDVLATFPVDYIVRGVEGTWMCSLRGDCSWSIIVGGGVSLISMLRLLRFFRIVWILKHVKFMRFSTILGSFADDLYTIMPILSITELVIILIYLGHISGCFFYLLSTPAWQTKYEKALIADGEITTWMQHAFGGDKTVMLPTAYSFSNSSSIHVPPNVMQDNSTGKWWSCPEFGYDITPCATCHGPHMRCVSHYKLAFRYVTSMYWAYTTMTTVGYGDISSQTMAEKIWAIVTMIVSGFFFSFVVGRMASLVAKLDSHRTAYNDKLEVVTTFLKDTDLPRHLSKRVLDMFKKQKIKPYDRQQVLGILPFELKAKILRHLYAGAIQSVPLLKQMADDDMFLTDVCIRLQPYNCSANTYVYQRGETGGDVFILIRGELHMVDMDKETFLAKIPEGGVFGEGTVLRHLEGFMKAKRIASMWCKTPCYMLRIAQEDMADLLEHYPQMLDNLRALHKTTRSKCRPKVVGALPSLPPGSTDSIPAVRGGSASLDGPSPSMSASNSLADLGRAAIANSSARDLQHLTRLKLSVKENPQLLRAAEEATAAVAAAAAVAPNPAASPTDSMPSPAETRQEPADAAAGAAVSGLQQQRASSSNLGQLILPQASSPSQPQQQQHQQQLAQGVVTAAHSASAAGAAAPAASIEQLREQVQRLSRIVSEQHSAVMDEVQFQRYMIHQVPGRIMNHLVMVMGSPSEEQRRMLESTTEQWNRQQRWNV</sequence>
<protein>
    <recommendedName>
        <fullName evidence="9">Cyclic nucleotide-binding domain-containing protein</fullName>
    </recommendedName>
</protein>
<dbReference type="SUPFAM" id="SSF81324">
    <property type="entry name" value="Voltage-gated potassium channels"/>
    <property type="match status" value="1"/>
</dbReference>
<dbReference type="InterPro" id="IPR014710">
    <property type="entry name" value="RmlC-like_jellyroll"/>
</dbReference>
<gene>
    <name evidence="10" type="ORF">BQ4739_LOCUS10763</name>
    <name evidence="11" type="ORF">BQ4739_LOCUS15359</name>
</gene>
<dbReference type="SMART" id="SM00100">
    <property type="entry name" value="cNMP"/>
    <property type="match status" value="1"/>
</dbReference>
<comment type="subcellular location">
    <subcellularLocation>
        <location evidence="1">Membrane</location>
        <topology evidence="1">Multi-pass membrane protein</topology>
    </subcellularLocation>
</comment>
<dbReference type="InterPro" id="IPR000595">
    <property type="entry name" value="cNMP-bd_dom"/>
</dbReference>
<dbReference type="InterPro" id="IPR005821">
    <property type="entry name" value="Ion_trans_dom"/>
</dbReference>
<keyword evidence="12" id="KW-1185">Reference proteome</keyword>
<dbReference type="Pfam" id="PF00027">
    <property type="entry name" value="cNMP_binding"/>
    <property type="match status" value="1"/>
</dbReference>
<keyword evidence="5" id="KW-0406">Ion transport</keyword>
<dbReference type="Gene3D" id="1.10.287.70">
    <property type="match status" value="1"/>
</dbReference>
<dbReference type="InterPro" id="IPR018490">
    <property type="entry name" value="cNMP-bd_dom_sf"/>
</dbReference>
<evidence type="ECO:0000259" key="9">
    <source>
        <dbReference type="PROSITE" id="PS50042"/>
    </source>
</evidence>
<evidence type="ECO:0000256" key="6">
    <source>
        <dbReference type="ARBA" id="ARBA00023136"/>
    </source>
</evidence>
<feature type="region of interest" description="Disordered" evidence="7">
    <location>
        <begin position="653"/>
        <end position="690"/>
    </location>
</feature>
<dbReference type="GO" id="GO:0016020">
    <property type="term" value="C:membrane"/>
    <property type="evidence" value="ECO:0007669"/>
    <property type="project" value="UniProtKB-SubCell"/>
</dbReference>
<evidence type="ECO:0000256" key="3">
    <source>
        <dbReference type="ARBA" id="ARBA00022692"/>
    </source>
</evidence>
<feature type="transmembrane region" description="Helical" evidence="8">
    <location>
        <begin position="221"/>
        <end position="241"/>
    </location>
</feature>
<dbReference type="PROSITE" id="PS50042">
    <property type="entry name" value="CNMP_BINDING_3"/>
    <property type="match status" value="1"/>
</dbReference>
<dbReference type="PANTHER" id="PTHR47823:SF11">
    <property type="entry name" value="K+-CHANNEL ERG AND RELATED PROTEINS"/>
    <property type="match status" value="1"/>
</dbReference>
<feature type="region of interest" description="Disordered" evidence="7">
    <location>
        <begin position="71"/>
        <end position="95"/>
    </location>
</feature>
<evidence type="ECO:0000256" key="8">
    <source>
        <dbReference type="SAM" id="Phobius"/>
    </source>
</evidence>
<dbReference type="PANTHER" id="PTHR47823">
    <property type="entry name" value="ION_TRANS DOMAIN-CONTAINING PROTEIN"/>
    <property type="match status" value="1"/>
</dbReference>
<feature type="region of interest" description="Disordered" evidence="7">
    <location>
        <begin position="742"/>
        <end position="777"/>
    </location>
</feature>
<evidence type="ECO:0000313" key="12">
    <source>
        <dbReference type="Proteomes" id="UP000256970"/>
    </source>
</evidence>
<name>A0A383WBQ7_TETOB</name>
<dbReference type="GO" id="GO:0005216">
    <property type="term" value="F:monoatomic ion channel activity"/>
    <property type="evidence" value="ECO:0007669"/>
    <property type="project" value="InterPro"/>
</dbReference>
<dbReference type="EMBL" id="FNXT01001223">
    <property type="protein sequence ID" value="SZX75048.1"/>
    <property type="molecule type" value="Genomic_DNA"/>
</dbReference>
<proteinExistence type="predicted"/>
<dbReference type="Pfam" id="PF00520">
    <property type="entry name" value="Ion_trans"/>
    <property type="match status" value="1"/>
</dbReference>
<feature type="transmembrane region" description="Helical" evidence="8">
    <location>
        <begin position="420"/>
        <end position="441"/>
    </location>
</feature>
<keyword evidence="6 8" id="KW-0472">Membrane</keyword>
<feature type="domain" description="Cyclic nucleotide-binding" evidence="9">
    <location>
        <begin position="521"/>
        <end position="629"/>
    </location>
</feature>
<evidence type="ECO:0000313" key="10">
    <source>
        <dbReference type="EMBL" id="SZX70559.1"/>
    </source>
</evidence>
<organism evidence="11 12">
    <name type="scientific">Tetradesmus obliquus</name>
    <name type="common">Green alga</name>
    <name type="synonym">Acutodesmus obliquus</name>
    <dbReference type="NCBI Taxonomy" id="3088"/>
    <lineage>
        <taxon>Eukaryota</taxon>
        <taxon>Viridiplantae</taxon>
        <taxon>Chlorophyta</taxon>
        <taxon>core chlorophytes</taxon>
        <taxon>Chlorophyceae</taxon>
        <taxon>CS clade</taxon>
        <taxon>Sphaeropleales</taxon>
        <taxon>Scenedesmaceae</taxon>
        <taxon>Tetradesmus</taxon>
    </lineage>
</organism>